<accession>A0A4R5TUL2</accession>
<keyword evidence="1" id="KW-0472">Membrane</keyword>
<organism evidence="2 3">
    <name type="scientific">Arthrobacter crusticola</name>
    <dbReference type="NCBI Taxonomy" id="2547960"/>
    <lineage>
        <taxon>Bacteria</taxon>
        <taxon>Bacillati</taxon>
        <taxon>Actinomycetota</taxon>
        <taxon>Actinomycetes</taxon>
        <taxon>Micrococcales</taxon>
        <taxon>Micrococcaceae</taxon>
        <taxon>Arthrobacter</taxon>
    </lineage>
</organism>
<comment type="caution">
    <text evidence="2">The sequence shown here is derived from an EMBL/GenBank/DDBJ whole genome shotgun (WGS) entry which is preliminary data.</text>
</comment>
<keyword evidence="3" id="KW-1185">Reference proteome</keyword>
<reference evidence="2 3" key="1">
    <citation type="submission" date="2019-03" db="EMBL/GenBank/DDBJ databases">
        <title>Arthrobacter sp. nov., an bacterium isolated from biocrust in Mu Us Desert.</title>
        <authorList>
            <person name="Lixiong L."/>
        </authorList>
    </citation>
    <scope>NUCLEOTIDE SEQUENCE [LARGE SCALE GENOMIC DNA]</scope>
    <source>
        <strain evidence="2 3">SLN-3</strain>
    </source>
</reference>
<evidence type="ECO:0000313" key="2">
    <source>
        <dbReference type="EMBL" id="TDK24740.1"/>
    </source>
</evidence>
<gene>
    <name evidence="2" type="ORF">E2F48_13085</name>
</gene>
<dbReference type="EMBL" id="SMTK01000004">
    <property type="protein sequence ID" value="TDK24740.1"/>
    <property type="molecule type" value="Genomic_DNA"/>
</dbReference>
<evidence type="ECO:0000256" key="1">
    <source>
        <dbReference type="SAM" id="Phobius"/>
    </source>
</evidence>
<dbReference type="RefSeq" id="WP_133404405.1">
    <property type="nucleotide sequence ID" value="NZ_SMTK01000004.1"/>
</dbReference>
<dbReference type="AlphaFoldDB" id="A0A4R5TUL2"/>
<keyword evidence="1" id="KW-1133">Transmembrane helix</keyword>
<keyword evidence="1" id="KW-0812">Transmembrane</keyword>
<dbReference type="OrthoDB" id="5123397at2"/>
<sequence length="200" mass="20985">MNSTPRALNRILLGLFGLVLMAAGAATAAAALIPEAARTWRAVSSSAAAGTRSLGVRGGEDWLWILLALIFLLLATLMIIWLAVQGRGRTGDFIKDGGQEPGEAAGTVTITAAAAEQALKVALQDRRDLVNAAVTTWRFRGTSALRIRVYPRQGAAPARVAEEVAGLVEALDVVLGHRAPVLISISAGARARFTHADRVS</sequence>
<evidence type="ECO:0008006" key="4">
    <source>
        <dbReference type="Google" id="ProtNLM"/>
    </source>
</evidence>
<name>A0A4R5TUL2_9MICC</name>
<protein>
    <recommendedName>
        <fullName evidence="4">Alkaline shock response membrane anchor protein AmaP</fullName>
    </recommendedName>
</protein>
<dbReference type="Proteomes" id="UP000295411">
    <property type="component" value="Unassembled WGS sequence"/>
</dbReference>
<evidence type="ECO:0000313" key="3">
    <source>
        <dbReference type="Proteomes" id="UP000295411"/>
    </source>
</evidence>
<proteinExistence type="predicted"/>
<feature type="transmembrane region" description="Helical" evidence="1">
    <location>
        <begin position="62"/>
        <end position="84"/>
    </location>
</feature>